<evidence type="ECO:0000256" key="2">
    <source>
        <dbReference type="SAM" id="MobiDB-lite"/>
    </source>
</evidence>
<evidence type="ECO:0000256" key="1">
    <source>
        <dbReference type="ARBA" id="ARBA00008615"/>
    </source>
</evidence>
<dbReference type="Proteomes" id="UP001652624">
    <property type="component" value="Chromosome 7"/>
</dbReference>
<dbReference type="FunCoup" id="A0A1S3ANB8">
    <property type="interactions" value="1"/>
</dbReference>
<evidence type="ECO:0000313" key="4">
    <source>
        <dbReference type="RefSeq" id="XP_007537908.2"/>
    </source>
</evidence>
<feature type="region of interest" description="Disordered" evidence="2">
    <location>
        <begin position="1"/>
        <end position="38"/>
    </location>
</feature>
<dbReference type="CTD" id="144809"/>
<dbReference type="AlphaFoldDB" id="A0A1S3ANB8"/>
<dbReference type="eggNOG" id="ENOG502SAWN">
    <property type="taxonomic scope" value="Eukaryota"/>
</dbReference>
<dbReference type="PANTHER" id="PTHR16476">
    <property type="entry name" value="FAMILY WITH SEQUENCE SIMILARITY 216 MEMBER A"/>
    <property type="match status" value="1"/>
</dbReference>
<dbReference type="RefSeq" id="XP_007537908.2">
    <property type="nucleotide sequence ID" value="XM_007537846.2"/>
</dbReference>
<dbReference type="GeneID" id="103126919"/>
<comment type="similarity">
    <text evidence="1">Belongs to the FAM216 family.</text>
</comment>
<dbReference type="Pfam" id="PF15107">
    <property type="entry name" value="FAM216B"/>
    <property type="match status" value="1"/>
</dbReference>
<feature type="compositionally biased region" description="Basic and acidic residues" evidence="2">
    <location>
        <begin position="1"/>
        <end position="16"/>
    </location>
</feature>
<dbReference type="OrthoDB" id="9902980at2759"/>
<dbReference type="InterPro" id="IPR029373">
    <property type="entry name" value="FAM216"/>
</dbReference>
<gene>
    <name evidence="4" type="primary">FAM216B</name>
</gene>
<organism evidence="3 4">
    <name type="scientific">Erinaceus europaeus</name>
    <name type="common">Western European hedgehog</name>
    <dbReference type="NCBI Taxonomy" id="9365"/>
    <lineage>
        <taxon>Eukaryota</taxon>
        <taxon>Metazoa</taxon>
        <taxon>Chordata</taxon>
        <taxon>Craniata</taxon>
        <taxon>Vertebrata</taxon>
        <taxon>Euteleostomi</taxon>
        <taxon>Mammalia</taxon>
        <taxon>Eutheria</taxon>
        <taxon>Laurasiatheria</taxon>
        <taxon>Eulipotyphla</taxon>
        <taxon>Erinaceidae</taxon>
        <taxon>Erinaceinae</taxon>
        <taxon>Erinaceus</taxon>
    </lineage>
</organism>
<dbReference type="InParanoid" id="A0A1S3ANB8"/>
<proteinExistence type="inferred from homology"/>
<dbReference type="PANTHER" id="PTHR16476:SF3">
    <property type="entry name" value="PROTEIN FAM216B"/>
    <property type="match status" value="1"/>
</dbReference>
<accession>A0A1S3ANB8</accession>
<protein>
    <submittedName>
        <fullName evidence="4">Protein FAM216B</fullName>
    </submittedName>
</protein>
<dbReference type="STRING" id="9365.ENSEEUP00000002247"/>
<name>A0A1S3ANB8_ERIEU</name>
<reference evidence="4" key="1">
    <citation type="submission" date="2025-08" db="UniProtKB">
        <authorList>
            <consortium name="RefSeq"/>
        </authorList>
    </citation>
    <scope>IDENTIFICATION</scope>
</reference>
<sequence length="163" mass="18483">MPTLYKGRDKTGSREQRMRKKQKKQQQSLQNAPQIPGIQVPPLVSNTAFLKDLTPGQRRYFYSTMMIYNPWPQWKALQSRYMHSLQHHQQLGYITQQEVLACVAVLRDSTTRASGKVFPQRTSSRKASAMTRTSVSALPASVVLSQAHSAGLRSSRSQVLTKH</sequence>
<keyword evidence="3" id="KW-1185">Reference proteome</keyword>
<evidence type="ECO:0000313" key="3">
    <source>
        <dbReference type="Proteomes" id="UP001652624"/>
    </source>
</evidence>